<sequence>MHMFSDFRSGVLLAFRAHFLWLASISLFFLLLIVWMASEFSGRQPATVGLDVGLSVMRLILPLIMVLMVQELLSREFDRRYFLSSLTYPRARQGLLLGRFASVVILMACMLIVMAIALGLLVVWIGEDYAQATGVSLGWPYVATVALIGLDLLVLTALAVFLAMVASTPSFVLIGTLGFMLMARSFAAIIELLTRETWVVEGAESYRAGVGVLGYLLPDLGSLDIRMTALYGRMEFLPSDLGVLVISCLAYAFAFLWLAVWVLQRKRFA</sequence>
<feature type="transmembrane region" description="Helical" evidence="1">
    <location>
        <begin position="56"/>
        <end position="73"/>
    </location>
</feature>
<dbReference type="Proteomes" id="UP000663658">
    <property type="component" value="Chromosome"/>
</dbReference>
<evidence type="ECO:0008006" key="4">
    <source>
        <dbReference type="Google" id="ProtNLM"/>
    </source>
</evidence>
<feature type="transmembrane region" description="Helical" evidence="1">
    <location>
        <begin position="12"/>
        <end position="36"/>
    </location>
</feature>
<feature type="transmembrane region" description="Helical" evidence="1">
    <location>
        <begin position="241"/>
        <end position="263"/>
    </location>
</feature>
<evidence type="ECO:0000313" key="2">
    <source>
        <dbReference type="EMBL" id="QSL95185.1"/>
    </source>
</evidence>
<organism evidence="2 3">
    <name type="scientific">Ectopseudomonas toyotomiensis</name>
    <dbReference type="NCBI Taxonomy" id="554344"/>
    <lineage>
        <taxon>Bacteria</taxon>
        <taxon>Pseudomonadati</taxon>
        <taxon>Pseudomonadota</taxon>
        <taxon>Gammaproteobacteria</taxon>
        <taxon>Pseudomonadales</taxon>
        <taxon>Pseudomonadaceae</taxon>
        <taxon>Ectopseudomonas</taxon>
    </lineage>
</organism>
<keyword evidence="1" id="KW-1133">Transmembrane helix</keyword>
<dbReference type="AlphaFoldDB" id="A0ABD7E3A3"/>
<feature type="transmembrane region" description="Helical" evidence="1">
    <location>
        <begin position="94"/>
        <end position="126"/>
    </location>
</feature>
<evidence type="ECO:0000256" key="1">
    <source>
        <dbReference type="SAM" id="Phobius"/>
    </source>
</evidence>
<feature type="transmembrane region" description="Helical" evidence="1">
    <location>
        <begin position="171"/>
        <end position="190"/>
    </location>
</feature>
<evidence type="ECO:0000313" key="3">
    <source>
        <dbReference type="Proteomes" id="UP000663658"/>
    </source>
</evidence>
<proteinExistence type="predicted"/>
<feature type="transmembrane region" description="Helical" evidence="1">
    <location>
        <begin position="138"/>
        <end position="164"/>
    </location>
</feature>
<dbReference type="KEGG" id="pty:JWV26_14840"/>
<dbReference type="EMBL" id="CP070505">
    <property type="protein sequence ID" value="QSL95185.1"/>
    <property type="molecule type" value="Genomic_DNA"/>
</dbReference>
<reference evidence="2 3" key="1">
    <citation type="submission" date="2021-02" db="EMBL/GenBank/DDBJ databases">
        <title>Whole genome sequencing of Pseudomonas alcaliphila strain SM2.</title>
        <authorList>
            <person name="Alshamsi M.S."/>
            <person name="Sudalaimuthuasari N."/>
            <person name="Kundu B."/>
            <person name="AlMaskari R.S."/>
            <person name="Elmahi Y."/>
            <person name="Mundra S."/>
            <person name="Chandran S."/>
            <person name="Malik S."/>
            <person name="Hazzouri K.M."/>
            <person name="Amiri K.M.A."/>
        </authorList>
    </citation>
    <scope>NUCLEOTIDE SEQUENCE [LARGE SCALE GENOMIC DNA]</scope>
    <source>
        <strain evidence="2 3">SM2</strain>
    </source>
</reference>
<keyword evidence="1" id="KW-0472">Membrane</keyword>
<name>A0ABD7E3A3_9GAMM</name>
<protein>
    <recommendedName>
        <fullName evidence="4">ABC transporter permease</fullName>
    </recommendedName>
</protein>
<accession>A0ABD7E3A3</accession>
<keyword evidence="1" id="KW-0812">Transmembrane</keyword>
<gene>
    <name evidence="2" type="ORF">JWV26_14840</name>
</gene>